<dbReference type="Pfam" id="PF00829">
    <property type="entry name" value="Ribosomal_L21p"/>
    <property type="match status" value="1"/>
</dbReference>
<feature type="region of interest" description="Disordered" evidence="8">
    <location>
        <begin position="75"/>
        <end position="99"/>
    </location>
</feature>
<dbReference type="HAMAP" id="MF_01363">
    <property type="entry name" value="Ribosomal_bL21"/>
    <property type="match status" value="1"/>
</dbReference>
<dbReference type="InterPro" id="IPR036164">
    <property type="entry name" value="bL21-like_sf"/>
</dbReference>
<comment type="similarity">
    <text evidence="1 6 7">Belongs to the bacterial ribosomal protein bL21 family.</text>
</comment>
<sequence length="99" mass="11021">MAYAIIVTGGKQYKVTEGDTIFVEKLNAAEGEKVTFDQVVLVDGKIGTPFVEGAKVEGTVEKQGKQKKVITFKYRPKKHSHTKQGHRQPYTRVKIDSIA</sequence>
<dbReference type="GO" id="GO:0019843">
    <property type="term" value="F:rRNA binding"/>
    <property type="evidence" value="ECO:0007669"/>
    <property type="project" value="UniProtKB-UniRule"/>
</dbReference>
<dbReference type="SUPFAM" id="SSF141091">
    <property type="entry name" value="L21p-like"/>
    <property type="match status" value="1"/>
</dbReference>
<keyword evidence="3 6" id="KW-0694">RNA-binding</keyword>
<dbReference type="PROSITE" id="PS01169">
    <property type="entry name" value="RIBOSOMAL_L21"/>
    <property type="match status" value="1"/>
</dbReference>
<dbReference type="GO" id="GO:0005737">
    <property type="term" value="C:cytoplasm"/>
    <property type="evidence" value="ECO:0007669"/>
    <property type="project" value="UniProtKB-ARBA"/>
</dbReference>
<dbReference type="RefSeq" id="WP_010008008.1">
    <property type="nucleotide sequence ID" value="NZ_JAGYGP010000001.1"/>
</dbReference>
<accession>A0A4R5N740</accession>
<comment type="subunit">
    <text evidence="6">Part of the 50S ribosomal subunit. Contacts protein L20.</text>
</comment>
<dbReference type="GO" id="GO:0005840">
    <property type="term" value="C:ribosome"/>
    <property type="evidence" value="ECO:0007669"/>
    <property type="project" value="UniProtKB-KW"/>
</dbReference>
<evidence type="ECO:0000256" key="2">
    <source>
        <dbReference type="ARBA" id="ARBA00022730"/>
    </source>
</evidence>
<evidence type="ECO:0000256" key="8">
    <source>
        <dbReference type="SAM" id="MobiDB-lite"/>
    </source>
</evidence>
<dbReference type="GO" id="GO:0003735">
    <property type="term" value="F:structural constituent of ribosome"/>
    <property type="evidence" value="ECO:0007669"/>
    <property type="project" value="InterPro"/>
</dbReference>
<evidence type="ECO:0000256" key="7">
    <source>
        <dbReference type="RuleBase" id="RU000562"/>
    </source>
</evidence>
<evidence type="ECO:0000256" key="4">
    <source>
        <dbReference type="ARBA" id="ARBA00022980"/>
    </source>
</evidence>
<proteinExistence type="inferred from homology"/>
<dbReference type="PANTHER" id="PTHR21349">
    <property type="entry name" value="50S RIBOSOMAL PROTEIN L21"/>
    <property type="match status" value="1"/>
</dbReference>
<dbReference type="PANTHER" id="PTHR21349:SF0">
    <property type="entry name" value="LARGE RIBOSOMAL SUBUNIT PROTEIN BL21M"/>
    <property type="match status" value="1"/>
</dbReference>
<dbReference type="AlphaFoldDB" id="A0A4R5N740"/>
<evidence type="ECO:0000256" key="6">
    <source>
        <dbReference type="HAMAP-Rule" id="MF_01363"/>
    </source>
</evidence>
<comment type="caution">
    <text evidence="9">The sequence shown here is derived from an EMBL/GenBank/DDBJ whole genome shotgun (WGS) entry which is preliminary data.</text>
</comment>
<dbReference type="GO" id="GO:1990904">
    <property type="term" value="C:ribonucleoprotein complex"/>
    <property type="evidence" value="ECO:0007669"/>
    <property type="project" value="UniProtKB-KW"/>
</dbReference>
<dbReference type="InterPro" id="IPR001787">
    <property type="entry name" value="Ribosomal_bL21"/>
</dbReference>
<dbReference type="STRING" id="907931.GCA_000165675_00711"/>
<evidence type="ECO:0000256" key="5">
    <source>
        <dbReference type="ARBA" id="ARBA00023274"/>
    </source>
</evidence>
<protein>
    <recommendedName>
        <fullName evidence="6">Large ribosomal subunit protein bL21</fullName>
    </recommendedName>
</protein>
<evidence type="ECO:0000256" key="1">
    <source>
        <dbReference type="ARBA" id="ARBA00008563"/>
    </source>
</evidence>
<evidence type="ECO:0000256" key="3">
    <source>
        <dbReference type="ARBA" id="ARBA00022884"/>
    </source>
</evidence>
<keyword evidence="2 6" id="KW-0699">rRNA-binding</keyword>
<dbReference type="EMBL" id="PUFI01000015">
    <property type="protein sequence ID" value="TDG67607.1"/>
    <property type="molecule type" value="Genomic_DNA"/>
</dbReference>
<name>A0A4R5N740_9LACO</name>
<evidence type="ECO:0000313" key="10">
    <source>
        <dbReference type="Proteomes" id="UP000295681"/>
    </source>
</evidence>
<feature type="compositionally biased region" description="Basic residues" evidence="8">
    <location>
        <begin position="75"/>
        <end position="86"/>
    </location>
</feature>
<evidence type="ECO:0000313" key="9">
    <source>
        <dbReference type="EMBL" id="TDG67607.1"/>
    </source>
</evidence>
<keyword evidence="10" id="KW-1185">Reference proteome</keyword>
<reference evidence="9 10" key="1">
    <citation type="journal article" date="2019" name="Appl. Microbiol. Biotechnol.">
        <title>Uncovering carbohydrate metabolism through a genotype-phenotype association study of 56 lactic acid bacteria genomes.</title>
        <authorList>
            <person name="Buron-Moles G."/>
            <person name="Chailyan A."/>
            <person name="Dolejs I."/>
            <person name="Forster J."/>
            <person name="Miks M.H."/>
        </authorList>
    </citation>
    <scope>NUCLEOTIDE SEQUENCE [LARGE SCALE GENOMIC DNA]</scope>
    <source>
        <strain evidence="9 10">ATCC 700006</strain>
    </source>
</reference>
<dbReference type="Proteomes" id="UP000295681">
    <property type="component" value="Unassembled WGS sequence"/>
</dbReference>
<comment type="function">
    <text evidence="6 7">This protein binds to 23S rRNA in the presence of protein L20.</text>
</comment>
<gene>
    <name evidence="6" type="primary">rplU</name>
    <name evidence="9" type="ORF">C5L23_001406</name>
</gene>
<keyword evidence="4 6" id="KW-0689">Ribosomal protein</keyword>
<organism evidence="9 10">
    <name type="scientific">Leuconostoc fallax</name>
    <dbReference type="NCBI Taxonomy" id="1251"/>
    <lineage>
        <taxon>Bacteria</taxon>
        <taxon>Bacillati</taxon>
        <taxon>Bacillota</taxon>
        <taxon>Bacilli</taxon>
        <taxon>Lactobacillales</taxon>
        <taxon>Lactobacillaceae</taxon>
        <taxon>Leuconostoc</taxon>
    </lineage>
</organism>
<dbReference type="InterPro" id="IPR018258">
    <property type="entry name" value="Ribosomal_bL21_CS"/>
</dbReference>
<keyword evidence="5 6" id="KW-0687">Ribonucleoprotein</keyword>
<dbReference type="NCBIfam" id="TIGR00061">
    <property type="entry name" value="L21"/>
    <property type="match status" value="1"/>
</dbReference>
<dbReference type="InterPro" id="IPR028909">
    <property type="entry name" value="bL21-like"/>
</dbReference>
<dbReference type="GO" id="GO:0006412">
    <property type="term" value="P:translation"/>
    <property type="evidence" value="ECO:0007669"/>
    <property type="project" value="UniProtKB-UniRule"/>
</dbReference>